<gene>
    <name evidence="5" type="primary">RvY_07806-1</name>
    <name evidence="5" type="synonym">RvY_07806.1</name>
    <name evidence="5" type="ORF">RvY_07806</name>
</gene>
<comment type="caution">
    <text evidence="2">Lacks conserved residue(s) required for the propagation of feature annotation.</text>
</comment>
<keyword evidence="3" id="KW-0732">Signal</keyword>
<keyword evidence="6" id="KW-1185">Reference proteome</keyword>
<evidence type="ECO:0000256" key="2">
    <source>
        <dbReference type="PROSITE-ProRule" id="PRU00500"/>
    </source>
</evidence>
<dbReference type="PROSITE" id="PS51162">
    <property type="entry name" value="THYROGLOBULIN_1_2"/>
    <property type="match status" value="1"/>
</dbReference>
<dbReference type="SUPFAM" id="SSF57610">
    <property type="entry name" value="Thyroglobulin type-1 domain"/>
    <property type="match status" value="1"/>
</dbReference>
<dbReference type="Proteomes" id="UP000186922">
    <property type="component" value="Unassembled WGS sequence"/>
</dbReference>
<feature type="domain" description="Thyroglobulin type-1" evidence="4">
    <location>
        <begin position="82"/>
        <end position="167"/>
    </location>
</feature>
<evidence type="ECO:0000259" key="4">
    <source>
        <dbReference type="PROSITE" id="PS51162"/>
    </source>
</evidence>
<sequence length="186" mass="20613">MRITTSILLVAFGATVLAKEIPDPVDCAKIKSEAPEGSSWIPQCDLETNQLTPLQKNNAGENFCIDIYTGSILLPPTTSSISCDCLNQKIVASKTAKKPMYIPECNSTTGAYKTTQCNRKKECWCAEAKTGMQLGPRWGRKTSIFSLAGIEDPAKAVTDRDQPRPSCEMLNNFWTTWGNRMWNQRA</sequence>
<dbReference type="InterPro" id="IPR036857">
    <property type="entry name" value="Thyroglobulin_1_sf"/>
</dbReference>
<accession>A0A1D1V9J3</accession>
<evidence type="ECO:0000256" key="1">
    <source>
        <dbReference type="ARBA" id="ARBA00023157"/>
    </source>
</evidence>
<dbReference type="PROSITE" id="PS00484">
    <property type="entry name" value="THYROGLOBULIN_1_1"/>
    <property type="match status" value="1"/>
</dbReference>
<dbReference type="Pfam" id="PF00086">
    <property type="entry name" value="Thyroglobulin_1"/>
    <property type="match status" value="1"/>
</dbReference>
<protein>
    <recommendedName>
        <fullName evidence="4">Thyroglobulin type-1 domain-containing protein</fullName>
    </recommendedName>
</protein>
<evidence type="ECO:0000256" key="3">
    <source>
        <dbReference type="SAM" id="SignalP"/>
    </source>
</evidence>
<name>A0A1D1V9J3_RAMVA</name>
<proteinExistence type="predicted"/>
<evidence type="ECO:0000313" key="5">
    <source>
        <dbReference type="EMBL" id="GAU96347.1"/>
    </source>
</evidence>
<evidence type="ECO:0000313" key="6">
    <source>
        <dbReference type="Proteomes" id="UP000186922"/>
    </source>
</evidence>
<dbReference type="Gene3D" id="4.10.800.10">
    <property type="entry name" value="Thyroglobulin type-1"/>
    <property type="match status" value="1"/>
</dbReference>
<dbReference type="EMBL" id="BDGG01000003">
    <property type="protein sequence ID" value="GAU96347.1"/>
    <property type="molecule type" value="Genomic_DNA"/>
</dbReference>
<comment type="caution">
    <text evidence="5">The sequence shown here is derived from an EMBL/GenBank/DDBJ whole genome shotgun (WGS) entry which is preliminary data.</text>
</comment>
<dbReference type="AlphaFoldDB" id="A0A1D1V9J3"/>
<organism evidence="5 6">
    <name type="scientific">Ramazzottius varieornatus</name>
    <name type="common">Water bear</name>
    <name type="synonym">Tardigrade</name>
    <dbReference type="NCBI Taxonomy" id="947166"/>
    <lineage>
        <taxon>Eukaryota</taxon>
        <taxon>Metazoa</taxon>
        <taxon>Ecdysozoa</taxon>
        <taxon>Tardigrada</taxon>
        <taxon>Eutardigrada</taxon>
        <taxon>Parachela</taxon>
        <taxon>Hypsibioidea</taxon>
        <taxon>Ramazzottiidae</taxon>
        <taxon>Ramazzottius</taxon>
    </lineage>
</organism>
<reference evidence="5 6" key="1">
    <citation type="journal article" date="2016" name="Nat. Commun.">
        <title>Extremotolerant tardigrade genome and improved radiotolerance of human cultured cells by tardigrade-unique protein.</title>
        <authorList>
            <person name="Hashimoto T."/>
            <person name="Horikawa D.D."/>
            <person name="Saito Y."/>
            <person name="Kuwahara H."/>
            <person name="Kozuka-Hata H."/>
            <person name="Shin-I T."/>
            <person name="Minakuchi Y."/>
            <person name="Ohishi K."/>
            <person name="Motoyama A."/>
            <person name="Aizu T."/>
            <person name="Enomoto A."/>
            <person name="Kondo K."/>
            <person name="Tanaka S."/>
            <person name="Hara Y."/>
            <person name="Koshikawa S."/>
            <person name="Sagara H."/>
            <person name="Miura T."/>
            <person name="Yokobori S."/>
            <person name="Miyagawa K."/>
            <person name="Suzuki Y."/>
            <person name="Kubo T."/>
            <person name="Oyama M."/>
            <person name="Kohara Y."/>
            <person name="Fujiyama A."/>
            <person name="Arakawa K."/>
            <person name="Katayama T."/>
            <person name="Toyoda A."/>
            <person name="Kunieda T."/>
        </authorList>
    </citation>
    <scope>NUCLEOTIDE SEQUENCE [LARGE SCALE GENOMIC DNA]</scope>
    <source>
        <strain evidence="5 6">YOKOZUNA-1</strain>
    </source>
</reference>
<keyword evidence="1" id="KW-1015">Disulfide bond</keyword>
<dbReference type="InterPro" id="IPR000716">
    <property type="entry name" value="Thyroglobulin_1"/>
</dbReference>
<feature type="chain" id="PRO_5008898171" description="Thyroglobulin type-1 domain-containing protein" evidence="3">
    <location>
        <begin position="19"/>
        <end position="186"/>
    </location>
</feature>
<feature type="signal peptide" evidence="3">
    <location>
        <begin position="1"/>
        <end position="18"/>
    </location>
</feature>